<dbReference type="Gene3D" id="3.40.50.1820">
    <property type="entry name" value="alpha/beta hydrolase"/>
    <property type="match status" value="1"/>
</dbReference>
<evidence type="ECO:0000313" key="4">
    <source>
        <dbReference type="Proteomes" id="UP001057580"/>
    </source>
</evidence>
<evidence type="ECO:0000256" key="1">
    <source>
        <dbReference type="ARBA" id="ARBA00022801"/>
    </source>
</evidence>
<gene>
    <name evidence="3" type="ORF">N0B31_10440</name>
</gene>
<dbReference type="GO" id="GO:0016787">
    <property type="term" value="F:hydrolase activity"/>
    <property type="evidence" value="ECO:0007669"/>
    <property type="project" value="UniProtKB-KW"/>
</dbReference>
<dbReference type="SUPFAM" id="SSF53474">
    <property type="entry name" value="alpha/beta-Hydrolases"/>
    <property type="match status" value="1"/>
</dbReference>
<organism evidence="3 4">
    <name type="scientific">Salinirubellus salinus</name>
    <dbReference type="NCBI Taxonomy" id="1364945"/>
    <lineage>
        <taxon>Archaea</taxon>
        <taxon>Methanobacteriati</taxon>
        <taxon>Methanobacteriota</taxon>
        <taxon>Stenosarchaea group</taxon>
        <taxon>Halobacteria</taxon>
        <taxon>Halobacteriales</taxon>
        <taxon>Natronomonadaceae</taxon>
        <taxon>Salinirubellus</taxon>
    </lineage>
</organism>
<proteinExistence type="predicted"/>
<dbReference type="AlphaFoldDB" id="A0A9E7R7U3"/>
<dbReference type="EMBL" id="CP104003">
    <property type="protein sequence ID" value="UWM56694.1"/>
    <property type="molecule type" value="Genomic_DNA"/>
</dbReference>
<protein>
    <submittedName>
        <fullName evidence="3">Alpha/beta fold hydrolase</fullName>
    </submittedName>
</protein>
<name>A0A9E7R7U3_9EURY</name>
<evidence type="ECO:0000313" key="3">
    <source>
        <dbReference type="EMBL" id="UWM56694.1"/>
    </source>
</evidence>
<accession>A0A9E7R7U3</accession>
<sequence length="295" mass="32717">MRSTRVEANGLTFECLVEGDGDRLALCLHGFPDDAGSMAPLQERLADAGFTAVAPYMRGYAPTDPAPDGVYTASELGRDAVALAERLCAEHDLTEPVLVGHDWGAVASYVASVSSPETFERMVTLAVPPRFDALLRAHPGQFVRSWYMWFFQLPDVPERALRWNDYALVEFLWGVWSPTWQHPPERFEAVRETFDTDETLENALEYYRQISGGLFERAVTDRTPAVDDEPHIEVPTLVLHGDEDSCMAPALFEDIGGVFAAGTPHRVVRVAGAGHFLHQERPDVVGEEVVEFLTA</sequence>
<keyword evidence="1 3" id="KW-0378">Hydrolase</keyword>
<dbReference type="Proteomes" id="UP001057580">
    <property type="component" value="Chromosome"/>
</dbReference>
<dbReference type="KEGG" id="ssai:N0B31_10440"/>
<dbReference type="Pfam" id="PF00561">
    <property type="entry name" value="Abhydrolase_1"/>
    <property type="match status" value="1"/>
</dbReference>
<evidence type="ECO:0000259" key="2">
    <source>
        <dbReference type="Pfam" id="PF00561"/>
    </source>
</evidence>
<dbReference type="InterPro" id="IPR000073">
    <property type="entry name" value="AB_hydrolase_1"/>
</dbReference>
<reference evidence="3" key="1">
    <citation type="submission" date="2022-09" db="EMBL/GenBank/DDBJ databases">
        <title>Diverse halophilic archaea isolated from saline environments.</title>
        <authorList>
            <person name="Cui H.-L."/>
        </authorList>
    </citation>
    <scope>NUCLEOTIDE SEQUENCE</scope>
    <source>
        <strain evidence="3">ZS-35-S2</strain>
    </source>
</reference>
<dbReference type="PANTHER" id="PTHR43329">
    <property type="entry name" value="EPOXIDE HYDROLASE"/>
    <property type="match status" value="1"/>
</dbReference>
<dbReference type="InterPro" id="IPR000639">
    <property type="entry name" value="Epox_hydrolase-like"/>
</dbReference>
<dbReference type="GeneID" id="74942844"/>
<feature type="domain" description="AB hydrolase-1" evidence="2">
    <location>
        <begin position="26"/>
        <end position="281"/>
    </location>
</feature>
<dbReference type="RefSeq" id="WP_260643808.1">
    <property type="nucleotide sequence ID" value="NZ_CP104003.1"/>
</dbReference>
<dbReference type="PRINTS" id="PR00412">
    <property type="entry name" value="EPOXHYDRLASE"/>
</dbReference>
<dbReference type="InterPro" id="IPR029058">
    <property type="entry name" value="AB_hydrolase_fold"/>
</dbReference>
<keyword evidence="4" id="KW-1185">Reference proteome</keyword>